<evidence type="ECO:0000313" key="3">
    <source>
        <dbReference type="EMBL" id="MBB5130976.1"/>
    </source>
</evidence>
<organism evidence="3 4">
    <name type="scientific">Thermocatellispora tengchongensis</name>
    <dbReference type="NCBI Taxonomy" id="1073253"/>
    <lineage>
        <taxon>Bacteria</taxon>
        <taxon>Bacillati</taxon>
        <taxon>Actinomycetota</taxon>
        <taxon>Actinomycetes</taxon>
        <taxon>Streptosporangiales</taxon>
        <taxon>Streptosporangiaceae</taxon>
        <taxon>Thermocatellispora</taxon>
    </lineage>
</organism>
<dbReference type="AlphaFoldDB" id="A0A840NXN7"/>
<comment type="caution">
    <text evidence="3">The sequence shown here is derived from an EMBL/GenBank/DDBJ whole genome shotgun (WGS) entry which is preliminary data.</text>
</comment>
<feature type="transmembrane region" description="Helical" evidence="1">
    <location>
        <begin position="210"/>
        <end position="228"/>
    </location>
</feature>
<dbReference type="RefSeq" id="WP_185047782.1">
    <property type="nucleotide sequence ID" value="NZ_BAABIX010000013.1"/>
</dbReference>
<dbReference type="InterPro" id="IPR003675">
    <property type="entry name" value="Rce1/LyrA-like_dom"/>
</dbReference>
<keyword evidence="1" id="KW-0472">Membrane</keyword>
<dbReference type="Pfam" id="PF02517">
    <property type="entry name" value="Rce1-like"/>
    <property type="match status" value="1"/>
</dbReference>
<feature type="transmembrane region" description="Helical" evidence="1">
    <location>
        <begin position="12"/>
        <end position="32"/>
    </location>
</feature>
<accession>A0A840NXN7</accession>
<dbReference type="Proteomes" id="UP000578449">
    <property type="component" value="Unassembled WGS sequence"/>
</dbReference>
<name>A0A840NXN7_9ACTN</name>
<sequence length="235" mass="25461">MRTRVADWLTSHPVTGAVLLTVAWHAVLFAAAELLPSLGGWPDLTATVINLITAAVTLAFIAWLRWWRQSALPWRGPDRSWLYLIPVLLIVLSYAAPGLQGALASLAGLSLAIGVTEEALSRGLVQHVLSGLGPVRAAAWVGVVFGLGHALSAAWFGHAWDDTLAQVITAGSLGFCFAALRWHVRTIWPLAFLHGLNDFTQFASPGAAPLWAQILIVVFFIGYGVWLLRRTSLER</sequence>
<keyword evidence="4" id="KW-1185">Reference proteome</keyword>
<evidence type="ECO:0000313" key="4">
    <source>
        <dbReference type="Proteomes" id="UP000578449"/>
    </source>
</evidence>
<evidence type="ECO:0000259" key="2">
    <source>
        <dbReference type="Pfam" id="PF02517"/>
    </source>
</evidence>
<feature type="transmembrane region" description="Helical" evidence="1">
    <location>
        <begin position="163"/>
        <end position="180"/>
    </location>
</feature>
<proteinExistence type="predicted"/>
<dbReference type="EMBL" id="JACHGN010000001">
    <property type="protein sequence ID" value="MBB5130976.1"/>
    <property type="molecule type" value="Genomic_DNA"/>
</dbReference>
<feature type="transmembrane region" description="Helical" evidence="1">
    <location>
        <begin position="44"/>
        <end position="67"/>
    </location>
</feature>
<evidence type="ECO:0000256" key="1">
    <source>
        <dbReference type="SAM" id="Phobius"/>
    </source>
</evidence>
<protein>
    <recommendedName>
        <fullName evidence="2">CAAX prenyl protease 2/Lysostaphin resistance protein A-like domain-containing protein</fullName>
    </recommendedName>
</protein>
<keyword evidence="1" id="KW-1133">Transmembrane helix</keyword>
<dbReference type="GO" id="GO:0004175">
    <property type="term" value="F:endopeptidase activity"/>
    <property type="evidence" value="ECO:0007669"/>
    <property type="project" value="UniProtKB-ARBA"/>
</dbReference>
<reference evidence="3 4" key="1">
    <citation type="submission" date="2020-08" db="EMBL/GenBank/DDBJ databases">
        <title>Genomic Encyclopedia of Type Strains, Phase IV (KMG-IV): sequencing the most valuable type-strain genomes for metagenomic binning, comparative biology and taxonomic classification.</title>
        <authorList>
            <person name="Goeker M."/>
        </authorList>
    </citation>
    <scope>NUCLEOTIDE SEQUENCE [LARGE SCALE GENOMIC DNA]</scope>
    <source>
        <strain evidence="3 4">DSM 45615</strain>
    </source>
</reference>
<feature type="domain" description="CAAX prenyl protease 2/Lysostaphin resistance protein A-like" evidence="2">
    <location>
        <begin position="102"/>
        <end position="199"/>
    </location>
</feature>
<gene>
    <name evidence="3" type="ORF">HNP84_000664</name>
</gene>
<feature type="transmembrane region" description="Helical" evidence="1">
    <location>
        <begin position="137"/>
        <end position="157"/>
    </location>
</feature>
<keyword evidence="1" id="KW-0812">Transmembrane</keyword>
<dbReference type="GO" id="GO:0080120">
    <property type="term" value="P:CAAX-box protein maturation"/>
    <property type="evidence" value="ECO:0007669"/>
    <property type="project" value="UniProtKB-ARBA"/>
</dbReference>
<feature type="transmembrane region" description="Helical" evidence="1">
    <location>
        <begin position="79"/>
        <end position="96"/>
    </location>
</feature>